<proteinExistence type="predicted"/>
<organism evidence="2 3">
    <name type="scientific">Eleusine coracana subsp. coracana</name>
    <dbReference type="NCBI Taxonomy" id="191504"/>
    <lineage>
        <taxon>Eukaryota</taxon>
        <taxon>Viridiplantae</taxon>
        <taxon>Streptophyta</taxon>
        <taxon>Embryophyta</taxon>
        <taxon>Tracheophyta</taxon>
        <taxon>Spermatophyta</taxon>
        <taxon>Magnoliopsida</taxon>
        <taxon>Liliopsida</taxon>
        <taxon>Poales</taxon>
        <taxon>Poaceae</taxon>
        <taxon>PACMAD clade</taxon>
        <taxon>Chloridoideae</taxon>
        <taxon>Cynodonteae</taxon>
        <taxon>Eleusininae</taxon>
        <taxon>Eleusine</taxon>
    </lineage>
</organism>
<evidence type="ECO:0000313" key="2">
    <source>
        <dbReference type="EMBL" id="GJN28205.1"/>
    </source>
</evidence>
<reference evidence="2" key="1">
    <citation type="journal article" date="2018" name="DNA Res.">
        <title>Multiple hybrid de novo genome assembly of finger millet, an orphan allotetraploid crop.</title>
        <authorList>
            <person name="Hatakeyama M."/>
            <person name="Aluri S."/>
            <person name="Balachadran M.T."/>
            <person name="Sivarajan S.R."/>
            <person name="Patrignani A."/>
            <person name="Gruter S."/>
            <person name="Poveda L."/>
            <person name="Shimizu-Inatsugi R."/>
            <person name="Baeten J."/>
            <person name="Francoijs K.J."/>
            <person name="Nataraja K.N."/>
            <person name="Reddy Y.A.N."/>
            <person name="Phadnis S."/>
            <person name="Ravikumar R.L."/>
            <person name="Schlapbach R."/>
            <person name="Sreeman S.M."/>
            <person name="Shimizu K.K."/>
        </authorList>
    </citation>
    <scope>NUCLEOTIDE SEQUENCE</scope>
</reference>
<feature type="compositionally biased region" description="Basic and acidic residues" evidence="1">
    <location>
        <begin position="229"/>
        <end position="260"/>
    </location>
</feature>
<feature type="compositionally biased region" description="Low complexity" evidence="1">
    <location>
        <begin position="264"/>
        <end position="284"/>
    </location>
</feature>
<dbReference type="PANTHER" id="PTHR34193">
    <property type="entry name" value="OS11G0199801 PROTEIN"/>
    <property type="match status" value="1"/>
</dbReference>
<sequence>MHRRPEFSFPGSPAARVPDRAQPPRPPEEEEVRWLQASPDYYHHSSSGTPSPQLWRAHHTEQQHLRPYYPASAGSSPSRAEVIAGYRREMLDLVRGLPESAYELSLRDIVEHRHRPSSSSSSSSPPLPASSSSAPIPTPPPPPAQPTSNTADVARDGHADPGAAVVEEQGTKQSKTTKQGRAAVRRQRSRSIERSVSLDTGLLVSFFLPLSIRRRKGGGKKKVSPKPDAAGKKESKKPGTKKKQEVKQKQDEERWTKDEFTEASGSSSRTSSTGSSNSNSSTGSQGHGSGLGGSNPRAPVRSRSRYLLCFMFLLKINIITFLVHYCSKANASNVLQLRPKVKTTRLRSS</sequence>
<keyword evidence="3" id="KW-1185">Reference proteome</keyword>
<accession>A0AAV5EZW1</accession>
<comment type="caution">
    <text evidence="2">The sequence shown here is derived from an EMBL/GenBank/DDBJ whole genome shotgun (WGS) entry which is preliminary data.</text>
</comment>
<feature type="compositionally biased region" description="Low complexity" evidence="1">
    <location>
        <begin position="117"/>
        <end position="135"/>
    </location>
</feature>
<dbReference type="EMBL" id="BQKI01000080">
    <property type="protein sequence ID" value="GJN28205.1"/>
    <property type="molecule type" value="Genomic_DNA"/>
</dbReference>
<dbReference type="PANTHER" id="PTHR34193:SF18">
    <property type="entry name" value="OS11G0199801 PROTEIN"/>
    <property type="match status" value="1"/>
</dbReference>
<reference evidence="2" key="2">
    <citation type="submission" date="2021-12" db="EMBL/GenBank/DDBJ databases">
        <title>Resequencing data analysis of finger millet.</title>
        <authorList>
            <person name="Hatakeyama M."/>
            <person name="Aluri S."/>
            <person name="Balachadran M.T."/>
            <person name="Sivarajan S.R."/>
            <person name="Poveda L."/>
            <person name="Shimizu-Inatsugi R."/>
            <person name="Schlapbach R."/>
            <person name="Sreeman S.M."/>
            <person name="Shimizu K.K."/>
        </authorList>
    </citation>
    <scope>NUCLEOTIDE SEQUENCE</scope>
</reference>
<name>A0AAV5EZW1_ELECO</name>
<protein>
    <submittedName>
        <fullName evidence="2">Uncharacterized protein</fullName>
    </submittedName>
</protein>
<feature type="region of interest" description="Disordered" evidence="1">
    <location>
        <begin position="111"/>
        <end position="198"/>
    </location>
</feature>
<evidence type="ECO:0000256" key="1">
    <source>
        <dbReference type="SAM" id="MobiDB-lite"/>
    </source>
</evidence>
<feature type="region of interest" description="Disordered" evidence="1">
    <location>
        <begin position="216"/>
        <end position="297"/>
    </location>
</feature>
<feature type="compositionally biased region" description="Low complexity" evidence="1">
    <location>
        <begin position="66"/>
        <end position="79"/>
    </location>
</feature>
<dbReference type="Proteomes" id="UP001054889">
    <property type="component" value="Unassembled WGS sequence"/>
</dbReference>
<feature type="region of interest" description="Disordered" evidence="1">
    <location>
        <begin position="1"/>
        <end position="79"/>
    </location>
</feature>
<evidence type="ECO:0000313" key="3">
    <source>
        <dbReference type="Proteomes" id="UP001054889"/>
    </source>
</evidence>
<dbReference type="AlphaFoldDB" id="A0AAV5EZW1"/>
<feature type="compositionally biased region" description="Pro residues" evidence="1">
    <location>
        <begin position="136"/>
        <end position="145"/>
    </location>
</feature>
<gene>
    <name evidence="2" type="primary">gb16302</name>
    <name evidence="2" type="ORF">PR202_gb16302</name>
</gene>